<protein>
    <recommendedName>
        <fullName evidence="4">DUF4412 domain-containing protein</fullName>
    </recommendedName>
</protein>
<sequence>MTVLRKFSVGSVLALAVFFVDSNCSVATAEDVPRYKAGASNLDGWSVVGGDSKKEEKAIAVASTDGKTELVVTFRKDPLGLQMDMVFLDKPVHRCNNLWMEATTSTLLINGTSAPMVKQCEYGMAGKGMMGVIGPHAITEALIQAKQGTLTIFSSDGSFKHTYSTSKFKELAEKEVKEYEKTDAYKAFASAEATN</sequence>
<evidence type="ECO:0008006" key="4">
    <source>
        <dbReference type="Google" id="ProtNLM"/>
    </source>
</evidence>
<proteinExistence type="predicted"/>
<feature type="signal peptide" evidence="1">
    <location>
        <begin position="1"/>
        <end position="29"/>
    </location>
</feature>
<keyword evidence="3" id="KW-1185">Reference proteome</keyword>
<evidence type="ECO:0000256" key="1">
    <source>
        <dbReference type="SAM" id="SignalP"/>
    </source>
</evidence>
<dbReference type="Proteomes" id="UP000583127">
    <property type="component" value="Unassembled WGS sequence"/>
</dbReference>
<dbReference type="RefSeq" id="WP_169500446.1">
    <property type="nucleotide sequence ID" value="NZ_JABBFZ010000020.1"/>
</dbReference>
<name>A0A7Y0A0I1_9BURK</name>
<dbReference type="EMBL" id="JABBFZ010000020">
    <property type="protein sequence ID" value="NML34258.1"/>
    <property type="molecule type" value="Genomic_DNA"/>
</dbReference>
<dbReference type="AlphaFoldDB" id="A0A7Y0A0I1"/>
<reference evidence="2 3" key="1">
    <citation type="submission" date="2020-04" db="EMBL/GenBank/DDBJ databases">
        <title>Paraburkholderia sp. G-4-1-8 isolated from soil.</title>
        <authorList>
            <person name="Dahal R.H."/>
        </authorList>
    </citation>
    <scope>NUCLEOTIDE SEQUENCE [LARGE SCALE GENOMIC DNA]</scope>
    <source>
        <strain evidence="2 3">G-4-1-8</strain>
    </source>
</reference>
<evidence type="ECO:0000313" key="3">
    <source>
        <dbReference type="Proteomes" id="UP000583127"/>
    </source>
</evidence>
<organism evidence="2 3">
    <name type="scientific">Paraburkholderia antibiotica</name>
    <dbReference type="NCBI Taxonomy" id="2728839"/>
    <lineage>
        <taxon>Bacteria</taxon>
        <taxon>Pseudomonadati</taxon>
        <taxon>Pseudomonadota</taxon>
        <taxon>Betaproteobacteria</taxon>
        <taxon>Burkholderiales</taxon>
        <taxon>Burkholderiaceae</taxon>
        <taxon>Paraburkholderia</taxon>
    </lineage>
</organism>
<keyword evidence="1" id="KW-0732">Signal</keyword>
<accession>A0A7Y0A0I1</accession>
<evidence type="ECO:0000313" key="2">
    <source>
        <dbReference type="EMBL" id="NML34258.1"/>
    </source>
</evidence>
<gene>
    <name evidence="2" type="ORF">HHL14_25935</name>
</gene>
<comment type="caution">
    <text evidence="2">The sequence shown here is derived from an EMBL/GenBank/DDBJ whole genome shotgun (WGS) entry which is preliminary data.</text>
</comment>
<feature type="chain" id="PRO_5031140911" description="DUF4412 domain-containing protein" evidence="1">
    <location>
        <begin position="30"/>
        <end position="195"/>
    </location>
</feature>